<organism evidence="1 2">
    <name type="scientific">Theobroma cacao</name>
    <name type="common">Cacao</name>
    <name type="synonym">Cocoa</name>
    <dbReference type="NCBI Taxonomy" id="3641"/>
    <lineage>
        <taxon>Eukaryota</taxon>
        <taxon>Viridiplantae</taxon>
        <taxon>Streptophyta</taxon>
        <taxon>Embryophyta</taxon>
        <taxon>Tracheophyta</taxon>
        <taxon>Spermatophyta</taxon>
        <taxon>Magnoliopsida</taxon>
        <taxon>eudicotyledons</taxon>
        <taxon>Gunneridae</taxon>
        <taxon>Pentapetalae</taxon>
        <taxon>rosids</taxon>
        <taxon>malvids</taxon>
        <taxon>Malvales</taxon>
        <taxon>Malvaceae</taxon>
        <taxon>Byttnerioideae</taxon>
        <taxon>Theobroma</taxon>
    </lineage>
</organism>
<name>A0A061DII7_THECC</name>
<keyword evidence="2" id="KW-1185">Reference proteome</keyword>
<sequence>MFPKKKGIPMQKSLGFHVILFAYTCKYVGGLALSSLKAFELNQQRLGLGPSLNTDALSQKEPFKHSS</sequence>
<gene>
    <name evidence="1" type="ORF">TCM_000775</name>
</gene>
<evidence type="ECO:0000313" key="1">
    <source>
        <dbReference type="EMBL" id="EOX91656.1"/>
    </source>
</evidence>
<dbReference type="AlphaFoldDB" id="A0A061DII7"/>
<accession>A0A061DII7</accession>
<dbReference type="Proteomes" id="UP000026915">
    <property type="component" value="Chromosome 1"/>
</dbReference>
<proteinExistence type="predicted"/>
<evidence type="ECO:0000313" key="2">
    <source>
        <dbReference type="Proteomes" id="UP000026915"/>
    </source>
</evidence>
<dbReference type="EMBL" id="CM001879">
    <property type="protein sequence ID" value="EOX91656.1"/>
    <property type="molecule type" value="Genomic_DNA"/>
</dbReference>
<protein>
    <submittedName>
        <fullName evidence="1">Uncharacterized protein</fullName>
    </submittedName>
</protein>
<reference evidence="1 2" key="1">
    <citation type="journal article" date="2013" name="Genome Biol.">
        <title>The genome sequence of the most widely cultivated cacao type and its use to identify candidate genes regulating pod color.</title>
        <authorList>
            <person name="Motamayor J.C."/>
            <person name="Mockaitis K."/>
            <person name="Schmutz J."/>
            <person name="Haiminen N."/>
            <person name="Iii D.L."/>
            <person name="Cornejo O."/>
            <person name="Findley S.D."/>
            <person name="Zheng P."/>
            <person name="Utro F."/>
            <person name="Royaert S."/>
            <person name="Saski C."/>
            <person name="Jenkins J."/>
            <person name="Podicheti R."/>
            <person name="Zhao M."/>
            <person name="Scheffler B.E."/>
            <person name="Stack J.C."/>
            <person name="Feltus F.A."/>
            <person name="Mustiga G.M."/>
            <person name="Amores F."/>
            <person name="Phillips W."/>
            <person name="Marelli J.P."/>
            <person name="May G.D."/>
            <person name="Shapiro H."/>
            <person name="Ma J."/>
            <person name="Bustamante C.D."/>
            <person name="Schnell R.J."/>
            <person name="Main D."/>
            <person name="Gilbert D."/>
            <person name="Parida L."/>
            <person name="Kuhn D.N."/>
        </authorList>
    </citation>
    <scope>NUCLEOTIDE SEQUENCE [LARGE SCALE GENOMIC DNA]</scope>
    <source>
        <strain evidence="2">cv. Matina 1-6</strain>
    </source>
</reference>
<dbReference type="Gramene" id="EOX91656">
    <property type="protein sequence ID" value="EOX91656"/>
    <property type="gene ID" value="TCM_000775"/>
</dbReference>
<dbReference type="InParanoid" id="A0A061DII7"/>
<dbReference type="HOGENOM" id="CLU_2817568_0_0_1"/>